<evidence type="ECO:0000313" key="10">
    <source>
        <dbReference type="Proteomes" id="UP001153269"/>
    </source>
</evidence>
<feature type="signal peptide" evidence="8">
    <location>
        <begin position="1"/>
        <end position="24"/>
    </location>
</feature>
<keyword evidence="5 7" id="KW-0472">Membrane</keyword>
<dbReference type="GO" id="GO:0003707">
    <property type="term" value="F:nuclear steroid receptor activity"/>
    <property type="evidence" value="ECO:0007669"/>
    <property type="project" value="TreeGrafter"/>
</dbReference>
<keyword evidence="10" id="KW-1185">Reference proteome</keyword>
<comment type="caution">
    <text evidence="9">The sequence shown here is derived from an EMBL/GenBank/DDBJ whole genome shotgun (WGS) entry which is preliminary data.</text>
</comment>
<feature type="transmembrane region" description="Helical" evidence="7">
    <location>
        <begin position="251"/>
        <end position="268"/>
    </location>
</feature>
<evidence type="ECO:0000256" key="4">
    <source>
        <dbReference type="ARBA" id="ARBA00022989"/>
    </source>
</evidence>
<dbReference type="Pfam" id="PF03006">
    <property type="entry name" value="HlyIII"/>
    <property type="match status" value="1"/>
</dbReference>
<evidence type="ECO:0000256" key="2">
    <source>
        <dbReference type="ARBA" id="ARBA00007018"/>
    </source>
</evidence>
<keyword evidence="6" id="KW-0862">Zinc</keyword>
<feature type="binding site" evidence="6">
    <location>
        <position position="290"/>
    </location>
    <ligand>
        <name>Zn(2+)</name>
        <dbReference type="ChEBI" id="CHEBI:29105"/>
    </ligand>
</feature>
<feature type="transmembrane region" description="Helical" evidence="7">
    <location>
        <begin position="119"/>
        <end position="139"/>
    </location>
</feature>
<evidence type="ECO:0008006" key="11">
    <source>
        <dbReference type="Google" id="ProtNLM"/>
    </source>
</evidence>
<organism evidence="9 10">
    <name type="scientific">Pleuronectes platessa</name>
    <name type="common">European plaice</name>
    <dbReference type="NCBI Taxonomy" id="8262"/>
    <lineage>
        <taxon>Eukaryota</taxon>
        <taxon>Metazoa</taxon>
        <taxon>Chordata</taxon>
        <taxon>Craniata</taxon>
        <taxon>Vertebrata</taxon>
        <taxon>Euteleostomi</taxon>
        <taxon>Actinopterygii</taxon>
        <taxon>Neopterygii</taxon>
        <taxon>Teleostei</taxon>
        <taxon>Neoteleostei</taxon>
        <taxon>Acanthomorphata</taxon>
        <taxon>Carangaria</taxon>
        <taxon>Pleuronectiformes</taxon>
        <taxon>Pleuronectoidei</taxon>
        <taxon>Pleuronectidae</taxon>
        <taxon>Pleuronectes</taxon>
    </lineage>
</organism>
<keyword evidence="4 7" id="KW-1133">Transmembrane helix</keyword>
<feature type="non-terminal residue" evidence="9">
    <location>
        <position position="1"/>
    </location>
</feature>
<dbReference type="PANTHER" id="PTHR20855">
    <property type="entry name" value="ADIPOR/PROGESTIN RECEPTOR-RELATED"/>
    <property type="match status" value="1"/>
</dbReference>
<dbReference type="InterPro" id="IPR004254">
    <property type="entry name" value="AdipoR/HlyIII-related"/>
</dbReference>
<accession>A0A9N7VI21</accession>
<evidence type="ECO:0000256" key="7">
    <source>
        <dbReference type="SAM" id="Phobius"/>
    </source>
</evidence>
<gene>
    <name evidence="9" type="ORF">PLEPLA_LOCUS36474</name>
</gene>
<feature type="transmembrane region" description="Helical" evidence="7">
    <location>
        <begin position="151"/>
        <end position="172"/>
    </location>
</feature>
<keyword evidence="6" id="KW-0479">Metal-binding</keyword>
<name>A0A9N7VI21_PLEPL</name>
<evidence type="ECO:0000256" key="6">
    <source>
        <dbReference type="PIRSR" id="PIRSR604254-1"/>
    </source>
</evidence>
<feature type="transmembrane region" description="Helical" evidence="7">
    <location>
        <begin position="76"/>
        <end position="99"/>
    </location>
</feature>
<evidence type="ECO:0000256" key="8">
    <source>
        <dbReference type="SAM" id="SignalP"/>
    </source>
</evidence>
<feature type="transmembrane region" description="Helical" evidence="7">
    <location>
        <begin position="324"/>
        <end position="344"/>
    </location>
</feature>
<comment type="similarity">
    <text evidence="2">Belongs to the ADIPOR family.</text>
</comment>
<feature type="transmembrane region" description="Helical" evidence="7">
    <location>
        <begin position="184"/>
        <end position="205"/>
    </location>
</feature>
<dbReference type="GO" id="GO:0005496">
    <property type="term" value="F:steroid binding"/>
    <property type="evidence" value="ECO:0007669"/>
    <property type="project" value="TreeGrafter"/>
</dbReference>
<reference evidence="9" key="1">
    <citation type="submission" date="2020-03" db="EMBL/GenBank/DDBJ databases">
        <authorList>
            <person name="Weist P."/>
        </authorList>
    </citation>
    <scope>NUCLEOTIDE SEQUENCE</scope>
</reference>
<feature type="transmembrane region" description="Helical" evidence="7">
    <location>
        <begin position="217"/>
        <end position="239"/>
    </location>
</feature>
<keyword evidence="8" id="KW-0732">Signal</keyword>
<dbReference type="EMBL" id="CADEAL010003991">
    <property type="protein sequence ID" value="CAB1448826.1"/>
    <property type="molecule type" value="Genomic_DNA"/>
</dbReference>
<dbReference type="GO" id="GO:0005886">
    <property type="term" value="C:plasma membrane"/>
    <property type="evidence" value="ECO:0007669"/>
    <property type="project" value="TreeGrafter"/>
</dbReference>
<protein>
    <recommendedName>
        <fullName evidence="11">Progestin and adipoQ receptor family member VIII</fullName>
    </recommendedName>
</protein>
<proteinExistence type="inferred from homology"/>
<sequence>MPRVSFAPPYLCLTFLPLLERLLPSLPPTVRDVDVPPLFREQFILSGYRPVDLSWRCYVLSLLQIHNETLSVWSHLLAAVYVLVRFLVFAVLQGGGILGVRLQGLEGQGFSVDVSSLPLVLYVFSTVTSLSCSAAVRLLHSERTHHSLFFLEHVGVAVYQYGCALALCLYSSDTAWTQSMLGQIFLPVVAVVVWLSCIICCYADLHLHRPYLGHRRICQVVPRGVAFLLVLSPVAHRLASHNWANPSTLPLHFLQVALFLLSAVFFTCPVPECFSPGRYDIIGHSRQLFHILLSICTLVQQEALFEDFLWRRQALVREFGEERLLLACASFLSLTLCCVMTALFPTGLARPVR</sequence>
<comment type="subcellular location">
    <subcellularLocation>
        <location evidence="1">Membrane</location>
        <topology evidence="1">Multi-pass membrane protein</topology>
    </subcellularLocation>
</comment>
<evidence type="ECO:0000256" key="3">
    <source>
        <dbReference type="ARBA" id="ARBA00022692"/>
    </source>
</evidence>
<keyword evidence="3 7" id="KW-0812">Transmembrane</keyword>
<evidence type="ECO:0000256" key="1">
    <source>
        <dbReference type="ARBA" id="ARBA00004141"/>
    </source>
</evidence>
<dbReference type="Proteomes" id="UP001153269">
    <property type="component" value="Unassembled WGS sequence"/>
</dbReference>
<dbReference type="AlphaFoldDB" id="A0A9N7VI21"/>
<evidence type="ECO:0000313" key="9">
    <source>
        <dbReference type="EMBL" id="CAB1448826.1"/>
    </source>
</evidence>
<dbReference type="PANTHER" id="PTHR20855:SF22">
    <property type="entry name" value="MEMBRANE PROGESTIN RECEPTOR BETA"/>
    <property type="match status" value="1"/>
</dbReference>
<evidence type="ECO:0000256" key="5">
    <source>
        <dbReference type="ARBA" id="ARBA00023136"/>
    </source>
</evidence>
<dbReference type="GO" id="GO:0046872">
    <property type="term" value="F:metal ion binding"/>
    <property type="evidence" value="ECO:0007669"/>
    <property type="project" value="UniProtKB-KW"/>
</dbReference>
<feature type="chain" id="PRO_5040147849" description="Progestin and adipoQ receptor family member VIII" evidence="8">
    <location>
        <begin position="25"/>
        <end position="353"/>
    </location>
</feature>